<evidence type="ECO:0000256" key="1">
    <source>
        <dbReference type="SAM" id="MobiDB-lite"/>
    </source>
</evidence>
<reference evidence="2" key="1">
    <citation type="submission" date="2024-06" db="EMBL/GenBank/DDBJ databases">
        <title>Biodegradation of dimethachlon by Arthrobacter sp. K5: mechanistic insights and ecological implications.</title>
        <authorList>
            <person name="Hu S."/>
            <person name="Lu P."/>
        </authorList>
    </citation>
    <scope>NUCLEOTIDE SEQUENCE</scope>
    <source>
        <strain evidence="2">K5</strain>
    </source>
</reference>
<proteinExistence type="predicted"/>
<gene>
    <name evidence="2" type="ORF">ABRP34_04135</name>
</gene>
<accession>A0AAU8EU93</accession>
<organism evidence="2">
    <name type="scientific">Arthrobacter sp. K5</name>
    <dbReference type="NCBI Taxonomy" id="2839623"/>
    <lineage>
        <taxon>Bacteria</taxon>
        <taxon>Bacillati</taxon>
        <taxon>Actinomycetota</taxon>
        <taxon>Actinomycetes</taxon>
        <taxon>Micrococcales</taxon>
        <taxon>Micrococcaceae</taxon>
        <taxon>Arthrobacter</taxon>
    </lineage>
</organism>
<name>A0AAU8EU93_9MICC</name>
<protein>
    <recommendedName>
        <fullName evidence="3">AbiEi antitoxin C-terminal domain-containing protein</fullName>
    </recommendedName>
</protein>
<dbReference type="EMBL" id="CP159279">
    <property type="protein sequence ID" value="XCH12211.1"/>
    <property type="molecule type" value="Genomic_DNA"/>
</dbReference>
<dbReference type="RefSeq" id="WP_353712369.1">
    <property type="nucleotide sequence ID" value="NZ_CP159279.1"/>
</dbReference>
<sequence length="259" mass="27731">MAPFSQPPVSETPVSQTSAFQAHASQVRGDAPPPDSPAQLLELYSPGLPFTWPELQSMAADGVLTQLYQHGYTVPGTAASPQLRARAAAHGVPAPVRRRVVAGRMTAAWIYGCAREPDRLALLVDAKRRVSSLRSTRGCTLHEVRLGPFDVVSLGGLMVSSPLRTALDIALHVDTERAVPALRLLLAKPELDVRLRLLVLAVEAMPRLPHKNAALEKLALLASPAVARGPVDVEHPVDPPYSTEHVAEVLGVAHLEGKL</sequence>
<dbReference type="AlphaFoldDB" id="A0AAU8EU93"/>
<feature type="region of interest" description="Disordered" evidence="1">
    <location>
        <begin position="1"/>
        <end position="37"/>
    </location>
</feature>
<evidence type="ECO:0000313" key="2">
    <source>
        <dbReference type="EMBL" id="XCH12211.1"/>
    </source>
</evidence>
<evidence type="ECO:0008006" key="3">
    <source>
        <dbReference type="Google" id="ProtNLM"/>
    </source>
</evidence>
<feature type="compositionally biased region" description="Polar residues" evidence="1">
    <location>
        <begin position="7"/>
        <end position="24"/>
    </location>
</feature>